<reference evidence="2 3" key="1">
    <citation type="submission" date="2018-07" db="EMBL/GenBank/DDBJ databases">
        <title>Section-level genome sequencing of Aspergillus section Nigri to investigate inter- and intra-species variation.</title>
        <authorList>
            <consortium name="DOE Joint Genome Institute"/>
            <person name="Vesth T.C."/>
            <person name="Nybo J.L."/>
            <person name="Theobald S."/>
            <person name="Frisvad J.C."/>
            <person name="Larsen T.O."/>
            <person name="Nielsen K.F."/>
            <person name="Hoof J.B."/>
            <person name="Brandl J."/>
            <person name="Salamov A."/>
            <person name="Riley R."/>
            <person name="Gladden J.M."/>
            <person name="Phatale P."/>
            <person name="Nielsen M.T."/>
            <person name="Lyhne E.K."/>
            <person name="Kogle M.E."/>
            <person name="Strasser K."/>
            <person name="McDonnell E."/>
            <person name="Barry K."/>
            <person name="Clum A."/>
            <person name="Chen C."/>
            <person name="Nolan M."/>
            <person name="Sandor L."/>
            <person name="Kuo A."/>
            <person name="Lipzen A."/>
            <person name="Hainaut M."/>
            <person name="Drula E."/>
            <person name="Tsang A."/>
            <person name="Magnuson J.K."/>
            <person name="Henrissat B."/>
            <person name="Wiebenga A."/>
            <person name="Simmons B.A."/>
            <person name="Makela M.R."/>
            <person name="De vries R.P."/>
            <person name="Grigoriev I.V."/>
            <person name="Mortensen U.H."/>
            <person name="Baker S.E."/>
            <person name="Andersen M.R."/>
        </authorList>
    </citation>
    <scope>NUCLEOTIDE SEQUENCE [LARGE SCALE GENOMIC DNA]</scope>
    <source>
        <strain evidence="2 3">ATCC 13157</strain>
    </source>
</reference>
<evidence type="ECO:0000313" key="2">
    <source>
        <dbReference type="EMBL" id="RDK44301.1"/>
    </source>
</evidence>
<feature type="compositionally biased region" description="Basic and acidic residues" evidence="1">
    <location>
        <begin position="144"/>
        <end position="159"/>
    </location>
</feature>
<feature type="compositionally biased region" description="Polar residues" evidence="1">
    <location>
        <begin position="164"/>
        <end position="177"/>
    </location>
</feature>
<feature type="compositionally biased region" description="Low complexity" evidence="1">
    <location>
        <begin position="122"/>
        <end position="134"/>
    </location>
</feature>
<evidence type="ECO:0000313" key="3">
    <source>
        <dbReference type="Proteomes" id="UP000254937"/>
    </source>
</evidence>
<dbReference type="Pfam" id="PF12720">
    <property type="entry name" value="DUF3807"/>
    <property type="match status" value="1"/>
</dbReference>
<dbReference type="EMBL" id="KZ851849">
    <property type="protein sequence ID" value="RDK44301.1"/>
    <property type="molecule type" value="Genomic_DNA"/>
</dbReference>
<protein>
    <submittedName>
        <fullName evidence="2">Uncharacterized protein</fullName>
    </submittedName>
</protein>
<dbReference type="PANTHER" id="PTHR40642">
    <property type="entry name" value="YALI0F31295P"/>
    <property type="match status" value="1"/>
</dbReference>
<dbReference type="InterPro" id="IPR024526">
    <property type="entry name" value="DUF3807"/>
</dbReference>
<name>A0A370PQ63_ASPPH</name>
<proteinExistence type="predicted"/>
<dbReference type="Proteomes" id="UP000254937">
    <property type="component" value="Unassembled WGS sequence"/>
</dbReference>
<gene>
    <name evidence="2" type="ORF">M752DRAFT_137933</name>
</gene>
<evidence type="ECO:0000256" key="1">
    <source>
        <dbReference type="SAM" id="MobiDB-lite"/>
    </source>
</evidence>
<dbReference type="PANTHER" id="PTHR40642:SF1">
    <property type="entry name" value="YALI0F31295P"/>
    <property type="match status" value="1"/>
</dbReference>
<feature type="region of interest" description="Disordered" evidence="1">
    <location>
        <begin position="98"/>
        <end position="191"/>
    </location>
</feature>
<sequence length="191" mass="21167">MSLITPPPITIEDLHAFQAKHFPGSLIAQTPQPQAVTNTNLPEEYTSHDYEEQYDWNEEYEEEDEDLGYYPDGVKRTLTDEQIRIFRHSEIHALRREKELREEEEADAAAAEAEAAAERAVDAGADVGADANAKTDAAGTEQASKSRVEGEDTDVKMDYGDGGVSNTASTSNQTSRPVPQFTGRRIISYDD</sequence>
<organism evidence="2 3">
    <name type="scientific">Aspergillus phoenicis ATCC 13157</name>
    <dbReference type="NCBI Taxonomy" id="1353007"/>
    <lineage>
        <taxon>Eukaryota</taxon>
        <taxon>Fungi</taxon>
        <taxon>Dikarya</taxon>
        <taxon>Ascomycota</taxon>
        <taxon>Pezizomycotina</taxon>
        <taxon>Eurotiomycetes</taxon>
        <taxon>Eurotiomycetidae</taxon>
        <taxon>Eurotiales</taxon>
        <taxon>Aspergillaceae</taxon>
        <taxon>Aspergillus</taxon>
    </lineage>
</organism>
<keyword evidence="3" id="KW-1185">Reference proteome</keyword>
<dbReference type="AlphaFoldDB" id="A0A370PQ63"/>
<accession>A0A370PQ63</accession>